<evidence type="ECO:0000256" key="1">
    <source>
        <dbReference type="SAM" id="MobiDB-lite"/>
    </source>
</evidence>
<dbReference type="AlphaFoldDB" id="A0A8H6MI90"/>
<sequence>MISCIFDNLSEIHKNDNSIGTTILGVLPSIIGAAAAQPADILKLPLISPMRGIATAAFSIGIPPRVFLRLRPVSTFLDSNTVWDDTAHSTRSTNDAGHVGEHVTSAGRSSGSYIHGWRMPP</sequence>
<accession>A0A8H6MI90</accession>
<keyword evidence="3" id="KW-1185">Reference proteome</keyword>
<dbReference type="Proteomes" id="UP000652219">
    <property type="component" value="Unassembled WGS sequence"/>
</dbReference>
<organism evidence="2 3">
    <name type="scientific">Colletotrichum sojae</name>
    <dbReference type="NCBI Taxonomy" id="2175907"/>
    <lineage>
        <taxon>Eukaryota</taxon>
        <taxon>Fungi</taxon>
        <taxon>Dikarya</taxon>
        <taxon>Ascomycota</taxon>
        <taxon>Pezizomycotina</taxon>
        <taxon>Sordariomycetes</taxon>
        <taxon>Hypocreomycetidae</taxon>
        <taxon>Glomerellales</taxon>
        <taxon>Glomerellaceae</taxon>
        <taxon>Colletotrichum</taxon>
        <taxon>Colletotrichum orchidearum species complex</taxon>
    </lineage>
</organism>
<protein>
    <submittedName>
        <fullName evidence="2">Uncharacterized protein</fullName>
    </submittedName>
</protein>
<gene>
    <name evidence="2" type="ORF">CSOJ01_15715</name>
</gene>
<dbReference type="EMBL" id="WIGN01000733">
    <property type="protein sequence ID" value="KAF6784752.1"/>
    <property type="molecule type" value="Genomic_DNA"/>
</dbReference>
<evidence type="ECO:0000313" key="2">
    <source>
        <dbReference type="EMBL" id="KAF6784752.1"/>
    </source>
</evidence>
<name>A0A8H6MI90_9PEZI</name>
<evidence type="ECO:0000313" key="3">
    <source>
        <dbReference type="Proteomes" id="UP000652219"/>
    </source>
</evidence>
<proteinExistence type="predicted"/>
<comment type="caution">
    <text evidence="2">The sequence shown here is derived from an EMBL/GenBank/DDBJ whole genome shotgun (WGS) entry which is preliminary data.</text>
</comment>
<reference evidence="2 3" key="1">
    <citation type="journal article" date="2020" name="Phytopathology">
        <title>Genome Sequence Resources of Colletotrichum truncatum, C. plurivorum, C. musicola, and C. sojae: Four Species Pathogenic to Soybean (Glycine max).</title>
        <authorList>
            <person name="Rogerio F."/>
            <person name="Boufleur T.R."/>
            <person name="Ciampi-Guillardi M."/>
            <person name="Sukno S.A."/>
            <person name="Thon M.R."/>
            <person name="Massola Junior N.S."/>
            <person name="Baroncelli R."/>
        </authorList>
    </citation>
    <scope>NUCLEOTIDE SEQUENCE [LARGE SCALE GENOMIC DNA]</scope>
    <source>
        <strain evidence="2 3">LFN0009</strain>
    </source>
</reference>
<feature type="region of interest" description="Disordered" evidence="1">
    <location>
        <begin position="87"/>
        <end position="111"/>
    </location>
</feature>